<reference evidence="2" key="1">
    <citation type="submission" date="2022-07" db="EMBL/GenBank/DDBJ databases">
        <title>Genome Sequence of Xylaria arbuscula.</title>
        <authorList>
            <person name="Buettner E."/>
        </authorList>
    </citation>
    <scope>NUCLEOTIDE SEQUENCE</scope>
    <source>
        <strain evidence="2">VT107</strain>
    </source>
</reference>
<keyword evidence="3" id="KW-1185">Reference proteome</keyword>
<comment type="caution">
    <text evidence="2">The sequence shown here is derived from an EMBL/GenBank/DDBJ whole genome shotgun (WGS) entry which is preliminary data.</text>
</comment>
<evidence type="ECO:0000313" key="3">
    <source>
        <dbReference type="Proteomes" id="UP001148614"/>
    </source>
</evidence>
<evidence type="ECO:0000313" key="2">
    <source>
        <dbReference type="EMBL" id="KAJ3564940.1"/>
    </source>
</evidence>
<dbReference type="Proteomes" id="UP001148614">
    <property type="component" value="Unassembled WGS sequence"/>
</dbReference>
<protein>
    <submittedName>
        <fullName evidence="2">Uncharacterized protein</fullName>
    </submittedName>
</protein>
<sequence length="230" mass="25493">MPRWSHQWFLLGETDSMISQQGVWATPYRTTQETEKRNSSRRSKGWPADFPSQSWAAFGITFSRPTTQQGATRHNGGRASTVAVHLLDLPSVLTGADCAPYLQAWLCKQPLPETGTEYTSLGQRWTRLHASGGRIKKGHGAVPRCTSDASYMPVASGKFGGCTPSHHKEELANANHGCAAQEPMPTPSRRVWYRDPAHWRHLTMTRVPVRLGPHQCLTKGSLLVGVHNVM</sequence>
<feature type="region of interest" description="Disordered" evidence="1">
    <location>
        <begin position="28"/>
        <end position="50"/>
    </location>
</feature>
<dbReference type="AlphaFoldDB" id="A0A9W8N9K4"/>
<gene>
    <name evidence="2" type="ORF">NPX13_g7673</name>
</gene>
<name>A0A9W8N9K4_9PEZI</name>
<evidence type="ECO:0000256" key="1">
    <source>
        <dbReference type="SAM" id="MobiDB-lite"/>
    </source>
</evidence>
<organism evidence="2 3">
    <name type="scientific">Xylaria arbuscula</name>
    <dbReference type="NCBI Taxonomy" id="114810"/>
    <lineage>
        <taxon>Eukaryota</taxon>
        <taxon>Fungi</taxon>
        <taxon>Dikarya</taxon>
        <taxon>Ascomycota</taxon>
        <taxon>Pezizomycotina</taxon>
        <taxon>Sordariomycetes</taxon>
        <taxon>Xylariomycetidae</taxon>
        <taxon>Xylariales</taxon>
        <taxon>Xylariaceae</taxon>
        <taxon>Xylaria</taxon>
    </lineage>
</organism>
<accession>A0A9W8N9K4</accession>
<proteinExistence type="predicted"/>
<dbReference type="EMBL" id="JANPWZ010001550">
    <property type="protein sequence ID" value="KAJ3564940.1"/>
    <property type="molecule type" value="Genomic_DNA"/>
</dbReference>